<gene>
    <name evidence="2" type="ORF">E4U09_007590</name>
</gene>
<reference evidence="2 3" key="1">
    <citation type="journal article" date="2020" name="bioRxiv">
        <title>Whole genome comparisons of ergot fungi reveals the divergence and evolution of species within the genus Claviceps are the result of varying mechanisms driving genome evolution and host range expansion.</title>
        <authorList>
            <person name="Wyka S.A."/>
            <person name="Mondo S.J."/>
            <person name="Liu M."/>
            <person name="Dettman J."/>
            <person name="Nalam V."/>
            <person name="Broders K.D."/>
        </authorList>
    </citation>
    <scope>NUCLEOTIDE SEQUENCE [LARGE SCALE GENOMIC DNA]</scope>
    <source>
        <strain evidence="2 3">Clav52</strain>
    </source>
</reference>
<comment type="caution">
    <text evidence="2">The sequence shown here is derived from an EMBL/GenBank/DDBJ whole genome shotgun (WGS) entry which is preliminary data.</text>
</comment>
<name>A0A9P7U581_9HYPO</name>
<protein>
    <submittedName>
        <fullName evidence="2">Uncharacterized protein</fullName>
    </submittedName>
</protein>
<evidence type="ECO:0000256" key="1">
    <source>
        <dbReference type="SAM" id="MobiDB-lite"/>
    </source>
</evidence>
<keyword evidence="3" id="KW-1185">Reference proteome</keyword>
<proteinExistence type="predicted"/>
<accession>A0A9P7U581</accession>
<feature type="region of interest" description="Disordered" evidence="1">
    <location>
        <begin position="66"/>
        <end position="94"/>
    </location>
</feature>
<evidence type="ECO:0000313" key="2">
    <source>
        <dbReference type="EMBL" id="KAG6303504.1"/>
    </source>
</evidence>
<dbReference type="Proteomes" id="UP000707071">
    <property type="component" value="Unassembled WGS sequence"/>
</dbReference>
<dbReference type="AlphaFoldDB" id="A0A9P7U581"/>
<dbReference type="EMBL" id="SRRH01000008">
    <property type="protein sequence ID" value="KAG6303504.1"/>
    <property type="molecule type" value="Genomic_DNA"/>
</dbReference>
<sequence length="124" mass="13568">MTFNVRFRPPKQPANGKDYVSCRISHFLAARAGAGGGVYCQSARPTQWSIGAGGSSALQWLKVPSNREGAGERRHKQQQGWHWAEGPPGSSARQLATGESLNRRIVLDRSGAAPVRLRRLCYIP</sequence>
<organism evidence="2 3">
    <name type="scientific">Claviceps aff. purpurea</name>
    <dbReference type="NCBI Taxonomy" id="1967640"/>
    <lineage>
        <taxon>Eukaryota</taxon>
        <taxon>Fungi</taxon>
        <taxon>Dikarya</taxon>
        <taxon>Ascomycota</taxon>
        <taxon>Pezizomycotina</taxon>
        <taxon>Sordariomycetes</taxon>
        <taxon>Hypocreomycetidae</taxon>
        <taxon>Hypocreales</taxon>
        <taxon>Clavicipitaceae</taxon>
        <taxon>Claviceps</taxon>
    </lineage>
</organism>
<evidence type="ECO:0000313" key="3">
    <source>
        <dbReference type="Proteomes" id="UP000707071"/>
    </source>
</evidence>